<evidence type="ECO:0000256" key="2">
    <source>
        <dbReference type="ARBA" id="ARBA00004429"/>
    </source>
</evidence>
<dbReference type="KEGG" id="bgp:BGL_1c19890"/>
<dbReference type="InterPro" id="IPR050375">
    <property type="entry name" value="MFS_TsgA-like"/>
</dbReference>
<feature type="transmembrane region" description="Helical" evidence="11">
    <location>
        <begin position="394"/>
        <end position="411"/>
    </location>
</feature>
<dbReference type="PROSITE" id="PS50850">
    <property type="entry name" value="MFS"/>
    <property type="match status" value="1"/>
</dbReference>
<keyword evidence="9 11" id="KW-1133">Transmembrane helix</keyword>
<dbReference type="AlphaFoldDB" id="A0A0B6RSZ1"/>
<dbReference type="RefSeq" id="WP_042624981.1">
    <property type="nucleotide sequence ID" value="NZ_BSTO01000011.1"/>
</dbReference>
<dbReference type="Proteomes" id="UP000031838">
    <property type="component" value="Chromosome 1"/>
</dbReference>
<dbReference type="Gene3D" id="1.20.1250.20">
    <property type="entry name" value="MFS general substrate transporter like domains"/>
    <property type="match status" value="2"/>
</dbReference>
<dbReference type="NCBIfam" id="TIGR00885">
    <property type="entry name" value="fucP"/>
    <property type="match status" value="1"/>
</dbReference>
<dbReference type="HOGENOM" id="CLU_028452_0_1_4"/>
<evidence type="ECO:0000256" key="9">
    <source>
        <dbReference type="ARBA" id="ARBA00022989"/>
    </source>
</evidence>
<keyword evidence="4" id="KW-0813">Transport</keyword>
<name>A0A0B6RSZ1_BURPL</name>
<evidence type="ECO:0000256" key="4">
    <source>
        <dbReference type="ARBA" id="ARBA00022448"/>
    </source>
</evidence>
<feature type="transmembrane region" description="Helical" evidence="11">
    <location>
        <begin position="334"/>
        <end position="353"/>
    </location>
</feature>
<evidence type="ECO:0000256" key="8">
    <source>
        <dbReference type="ARBA" id="ARBA00022692"/>
    </source>
</evidence>
<evidence type="ECO:0000256" key="6">
    <source>
        <dbReference type="ARBA" id="ARBA00022519"/>
    </source>
</evidence>
<evidence type="ECO:0000256" key="5">
    <source>
        <dbReference type="ARBA" id="ARBA00022475"/>
    </source>
</evidence>
<organism evidence="13 14">
    <name type="scientific">Burkholderia plantarii</name>
    <dbReference type="NCBI Taxonomy" id="41899"/>
    <lineage>
        <taxon>Bacteria</taxon>
        <taxon>Pseudomonadati</taxon>
        <taxon>Pseudomonadota</taxon>
        <taxon>Betaproteobacteria</taxon>
        <taxon>Burkholderiales</taxon>
        <taxon>Burkholderiaceae</taxon>
        <taxon>Burkholderia</taxon>
    </lineage>
</organism>
<comment type="similarity">
    <text evidence="3">Belongs to the major facilitator superfamily. FHS transporter (TC 2.A.1.7) family.</text>
</comment>
<sequence length="419" mass="44135">MQQVSRAGAAPAGTTERSHDWRTAFILVTSLFFMWGLSYGLLDVLNKHFQDVLHVSKAQSGLLQGAYFGAYFVMAMPAALLMERFGYKRGILLGLALYAIGALLFIPASAAASFPFFLFALFVIAAGLGCLETAANPYVTELGAPETAERRLNLSQSFNGLGSFLGPLIGGTFFFQAAAPSATAAAGAEAGLDSVRVTYVAIAVIVVLLALLIARTPMPDIRRAASPAQRAAGASLWSRPHFVGGIVAQFFYVAAQVGVGAFFINYAIVHWPALTAQRASFLLSVALLLFMAGRFVSTALMGRIPPAALLSVYALANVALSVVVLAGIPVVSVLALIAVFFFMSIMFPTIFALGVKDLGPQTKRGASYQVMSIVGGAIMPYAMGRVADGSGVSMAYALPLVCFAIVAWYGWRGSRVAGA</sequence>
<dbReference type="EMBL" id="CP002580">
    <property type="protein sequence ID" value="AJK46498.1"/>
    <property type="molecule type" value="Genomic_DNA"/>
</dbReference>
<dbReference type="GO" id="GO:0055056">
    <property type="term" value="F:D-glucose transmembrane transporter activity"/>
    <property type="evidence" value="ECO:0007669"/>
    <property type="project" value="InterPro"/>
</dbReference>
<keyword evidence="10 11" id="KW-0472">Membrane</keyword>
<feature type="transmembrane region" description="Helical" evidence="11">
    <location>
        <begin position="197"/>
        <end position="214"/>
    </location>
</feature>
<feature type="transmembrane region" description="Helical" evidence="11">
    <location>
        <begin position="21"/>
        <end position="42"/>
    </location>
</feature>
<dbReference type="KEGG" id="bpla:bpln_1g18210"/>
<keyword evidence="8 11" id="KW-0812">Transmembrane</keyword>
<keyword evidence="5" id="KW-1003">Cell membrane</keyword>
<dbReference type="NCBIfam" id="TIGR01272">
    <property type="entry name" value="gluP"/>
    <property type="match status" value="1"/>
</dbReference>
<dbReference type="InterPro" id="IPR005964">
    <property type="entry name" value="Glc/Gal_transptr_bac"/>
</dbReference>
<dbReference type="GO" id="GO:0005354">
    <property type="term" value="F:galactose transmembrane transporter activity"/>
    <property type="evidence" value="ECO:0007669"/>
    <property type="project" value="InterPro"/>
</dbReference>
<feature type="transmembrane region" description="Helical" evidence="11">
    <location>
        <begin position="246"/>
        <end position="269"/>
    </location>
</feature>
<feature type="transmembrane region" description="Helical" evidence="11">
    <location>
        <begin position="91"/>
        <end position="110"/>
    </location>
</feature>
<evidence type="ECO:0000313" key="14">
    <source>
        <dbReference type="Proteomes" id="UP000031838"/>
    </source>
</evidence>
<feature type="transmembrane region" description="Helical" evidence="11">
    <location>
        <begin position="307"/>
        <end position="328"/>
    </location>
</feature>
<evidence type="ECO:0000256" key="3">
    <source>
        <dbReference type="ARBA" id="ARBA00009120"/>
    </source>
</evidence>
<feature type="transmembrane region" description="Helical" evidence="11">
    <location>
        <begin position="281"/>
        <end position="300"/>
    </location>
</feature>
<dbReference type="InterPro" id="IPR020846">
    <property type="entry name" value="MFS_dom"/>
</dbReference>
<keyword evidence="6" id="KW-0997">Cell inner membrane</keyword>
<dbReference type="CDD" id="cd17394">
    <property type="entry name" value="MFS_FucP_like"/>
    <property type="match status" value="1"/>
</dbReference>
<dbReference type="SUPFAM" id="SSF103473">
    <property type="entry name" value="MFS general substrate transporter"/>
    <property type="match status" value="1"/>
</dbReference>
<comment type="function">
    <text evidence="1">Intake of glucose and galactose.</text>
</comment>
<keyword evidence="14" id="KW-1185">Reference proteome</keyword>
<dbReference type="PANTHER" id="PTHR43702:SF3">
    <property type="entry name" value="PROTEIN TSGA"/>
    <property type="match status" value="1"/>
</dbReference>
<dbReference type="InterPro" id="IPR011701">
    <property type="entry name" value="MFS"/>
</dbReference>
<dbReference type="Pfam" id="PF07690">
    <property type="entry name" value="MFS_1"/>
    <property type="match status" value="1"/>
</dbReference>
<dbReference type="GO" id="GO:0015535">
    <property type="term" value="F:fucose:proton symporter activity"/>
    <property type="evidence" value="ECO:0007669"/>
    <property type="project" value="InterPro"/>
</dbReference>
<dbReference type="InterPro" id="IPR005275">
    <property type="entry name" value="Lfuc_symporter_FucP"/>
</dbReference>
<reference evidence="13 14" key="2">
    <citation type="journal article" date="2016" name="Appl. Microbiol. Biotechnol.">
        <title>Mutations improving production and secretion of extracellular lipase by Burkholderia glumae PG1.</title>
        <authorList>
            <person name="Knapp A."/>
            <person name="Voget S."/>
            <person name="Gao R."/>
            <person name="Zaburannyi N."/>
            <person name="Krysciak D."/>
            <person name="Breuer M."/>
            <person name="Hauer B."/>
            <person name="Streit W.R."/>
            <person name="Muller R."/>
            <person name="Daniel R."/>
            <person name="Jaeger K.E."/>
        </authorList>
    </citation>
    <scope>NUCLEOTIDE SEQUENCE [LARGE SCALE GENOMIC DNA]</scope>
    <source>
        <strain evidence="13 14">PG1</strain>
    </source>
</reference>
<gene>
    <name evidence="13" type="ORF">BGL_1c19890</name>
</gene>
<feature type="transmembrane region" description="Helical" evidence="11">
    <location>
        <begin position="62"/>
        <end position="82"/>
    </location>
</feature>
<feature type="domain" description="Major facilitator superfamily (MFS) profile" evidence="12">
    <location>
        <begin position="24"/>
        <end position="419"/>
    </location>
</feature>
<evidence type="ECO:0000256" key="1">
    <source>
        <dbReference type="ARBA" id="ARBA00003321"/>
    </source>
</evidence>
<comment type="subcellular location">
    <subcellularLocation>
        <location evidence="2">Cell inner membrane</location>
        <topology evidence="2">Multi-pass membrane protein</topology>
    </subcellularLocation>
</comment>
<accession>A0A0B6RSZ1</accession>
<evidence type="ECO:0000256" key="11">
    <source>
        <dbReference type="SAM" id="Phobius"/>
    </source>
</evidence>
<proteinExistence type="inferred from homology"/>
<feature type="transmembrane region" description="Helical" evidence="11">
    <location>
        <begin position="116"/>
        <end position="139"/>
    </location>
</feature>
<evidence type="ECO:0000313" key="13">
    <source>
        <dbReference type="EMBL" id="AJK46498.1"/>
    </source>
</evidence>
<keyword evidence="7" id="KW-0762">Sugar transport</keyword>
<evidence type="ECO:0000256" key="7">
    <source>
        <dbReference type="ARBA" id="ARBA00022597"/>
    </source>
</evidence>
<feature type="transmembrane region" description="Helical" evidence="11">
    <location>
        <begin position="160"/>
        <end position="177"/>
    </location>
</feature>
<evidence type="ECO:0000259" key="12">
    <source>
        <dbReference type="PROSITE" id="PS50850"/>
    </source>
</evidence>
<dbReference type="GO" id="GO:1904659">
    <property type="term" value="P:D-glucose transmembrane transport"/>
    <property type="evidence" value="ECO:0007669"/>
    <property type="project" value="InterPro"/>
</dbReference>
<evidence type="ECO:0000256" key="10">
    <source>
        <dbReference type="ARBA" id="ARBA00023136"/>
    </source>
</evidence>
<protein>
    <submittedName>
        <fullName evidence="13">L-fucose transporter</fullName>
    </submittedName>
</protein>
<dbReference type="InterPro" id="IPR036259">
    <property type="entry name" value="MFS_trans_sf"/>
</dbReference>
<reference evidence="14" key="1">
    <citation type="submission" date="2011-03" db="EMBL/GenBank/DDBJ databases">
        <authorList>
            <person name="Voget S."/>
            <person name="Streit W.R."/>
            <person name="Jaeger K.E."/>
            <person name="Daniel R."/>
        </authorList>
    </citation>
    <scope>NUCLEOTIDE SEQUENCE [LARGE SCALE GENOMIC DNA]</scope>
    <source>
        <strain evidence="14">PG1</strain>
    </source>
</reference>
<dbReference type="PANTHER" id="PTHR43702">
    <property type="entry name" value="L-FUCOSE-PROTON SYMPORTER"/>
    <property type="match status" value="1"/>
</dbReference>
<dbReference type="GO" id="GO:0005886">
    <property type="term" value="C:plasma membrane"/>
    <property type="evidence" value="ECO:0007669"/>
    <property type="project" value="UniProtKB-SubCell"/>
</dbReference>